<reference evidence="5" key="1">
    <citation type="journal article" date="2023" name="Mol. Phylogenet. Evol.">
        <title>Genome-scale phylogeny and comparative genomics of the fungal order Sordariales.</title>
        <authorList>
            <person name="Hensen N."/>
            <person name="Bonometti L."/>
            <person name="Westerberg I."/>
            <person name="Brannstrom I.O."/>
            <person name="Guillou S."/>
            <person name="Cros-Aarteil S."/>
            <person name="Calhoun S."/>
            <person name="Haridas S."/>
            <person name="Kuo A."/>
            <person name="Mondo S."/>
            <person name="Pangilinan J."/>
            <person name="Riley R."/>
            <person name="LaButti K."/>
            <person name="Andreopoulos B."/>
            <person name="Lipzen A."/>
            <person name="Chen C."/>
            <person name="Yan M."/>
            <person name="Daum C."/>
            <person name="Ng V."/>
            <person name="Clum A."/>
            <person name="Steindorff A."/>
            <person name="Ohm R.A."/>
            <person name="Martin F."/>
            <person name="Silar P."/>
            <person name="Natvig D.O."/>
            <person name="Lalanne C."/>
            <person name="Gautier V."/>
            <person name="Ament-Velasquez S.L."/>
            <person name="Kruys A."/>
            <person name="Hutchinson M.I."/>
            <person name="Powell A.J."/>
            <person name="Barry K."/>
            <person name="Miller A.N."/>
            <person name="Grigoriev I.V."/>
            <person name="Debuchy R."/>
            <person name="Gladieux P."/>
            <person name="Hiltunen Thoren M."/>
            <person name="Johannesson H."/>
        </authorList>
    </citation>
    <scope>NUCLEOTIDE SEQUENCE</scope>
    <source>
        <strain evidence="5">PSN293</strain>
    </source>
</reference>
<reference evidence="5" key="2">
    <citation type="submission" date="2023-05" db="EMBL/GenBank/DDBJ databases">
        <authorList>
            <consortium name="Lawrence Berkeley National Laboratory"/>
            <person name="Steindorff A."/>
            <person name="Hensen N."/>
            <person name="Bonometti L."/>
            <person name="Westerberg I."/>
            <person name="Brannstrom I.O."/>
            <person name="Guillou S."/>
            <person name="Cros-Aarteil S."/>
            <person name="Calhoun S."/>
            <person name="Haridas S."/>
            <person name="Kuo A."/>
            <person name="Mondo S."/>
            <person name="Pangilinan J."/>
            <person name="Riley R."/>
            <person name="Labutti K."/>
            <person name="Andreopoulos B."/>
            <person name="Lipzen A."/>
            <person name="Chen C."/>
            <person name="Yanf M."/>
            <person name="Daum C."/>
            <person name="Ng V."/>
            <person name="Clum A."/>
            <person name="Ohm R."/>
            <person name="Martin F."/>
            <person name="Silar P."/>
            <person name="Natvig D."/>
            <person name="Lalanne C."/>
            <person name="Gautier V."/>
            <person name="Ament-Velasquez S.L."/>
            <person name="Kruys A."/>
            <person name="Hutchinson M.I."/>
            <person name="Powell A.J."/>
            <person name="Barry K."/>
            <person name="Miller A.N."/>
            <person name="Grigoriev I.V."/>
            <person name="Debuchy R."/>
            <person name="Gladieux P."/>
            <person name="Thoren M.H."/>
            <person name="Johannesson H."/>
        </authorList>
    </citation>
    <scope>NUCLEOTIDE SEQUENCE</scope>
    <source>
        <strain evidence="5">PSN293</strain>
    </source>
</reference>
<feature type="chain" id="PRO_5042810277" evidence="4">
    <location>
        <begin position="21"/>
        <end position="243"/>
    </location>
</feature>
<evidence type="ECO:0000256" key="4">
    <source>
        <dbReference type="SAM" id="SignalP"/>
    </source>
</evidence>
<dbReference type="InterPro" id="IPR033907">
    <property type="entry name" value="Endolysin_autolysin"/>
</dbReference>
<dbReference type="GO" id="GO:0016998">
    <property type="term" value="P:cell wall macromolecule catabolic process"/>
    <property type="evidence" value="ECO:0007669"/>
    <property type="project" value="InterPro"/>
</dbReference>
<organism evidence="5 6">
    <name type="scientific">Rhypophila decipiens</name>
    <dbReference type="NCBI Taxonomy" id="261697"/>
    <lineage>
        <taxon>Eukaryota</taxon>
        <taxon>Fungi</taxon>
        <taxon>Dikarya</taxon>
        <taxon>Ascomycota</taxon>
        <taxon>Pezizomycotina</taxon>
        <taxon>Sordariomycetes</taxon>
        <taxon>Sordariomycetidae</taxon>
        <taxon>Sordariales</taxon>
        <taxon>Naviculisporaceae</taxon>
        <taxon>Rhypophila</taxon>
    </lineage>
</organism>
<dbReference type="GO" id="GO:0042742">
    <property type="term" value="P:defense response to bacterium"/>
    <property type="evidence" value="ECO:0007669"/>
    <property type="project" value="UniProtKB-KW"/>
</dbReference>
<dbReference type="GO" id="GO:0031640">
    <property type="term" value="P:killing of cells of another organism"/>
    <property type="evidence" value="ECO:0007669"/>
    <property type="project" value="UniProtKB-KW"/>
</dbReference>
<dbReference type="InterPro" id="IPR023346">
    <property type="entry name" value="Lysozyme-like_dom_sf"/>
</dbReference>
<keyword evidence="1" id="KW-0929">Antimicrobial</keyword>
<name>A0AAN6YD26_9PEZI</name>
<dbReference type="SUPFAM" id="SSF53955">
    <property type="entry name" value="Lysozyme-like"/>
    <property type="match status" value="1"/>
</dbReference>
<keyword evidence="4" id="KW-0732">Signal</keyword>
<keyword evidence="2" id="KW-0081">Bacteriolytic enzyme</keyword>
<dbReference type="EMBL" id="MU858094">
    <property type="protein sequence ID" value="KAK4214382.1"/>
    <property type="molecule type" value="Genomic_DNA"/>
</dbReference>
<dbReference type="Gene3D" id="1.10.530.40">
    <property type="match status" value="1"/>
</dbReference>
<dbReference type="CDD" id="cd00737">
    <property type="entry name" value="lyz_endolysin_autolysin"/>
    <property type="match status" value="1"/>
</dbReference>
<sequence length="243" mass="25651">MNSLTKSLIVALSMTSATLAMPVEATEGSVFSRQVSCTFNTGQSGTCMSTTDCASQGGSSEAGHCPGASNIQCCTLQPVCAPPAVNDDTITLIKGFEGFVPTPYPDAGHHSIGYGHQCSQPFCAEMTIPPQGIDEATAVTLMTGDLLRFQKCLTAKIGSVTLNEYQYGALVSWTYNVGCANMASSTLVRRLVAGEDPNTVAEEELPKWRISEGRVNPTLVARRQAEIGFFEVEGGVPVLPVSC</sequence>
<dbReference type="PANTHER" id="PTHR38107">
    <property type="match status" value="1"/>
</dbReference>
<evidence type="ECO:0000313" key="5">
    <source>
        <dbReference type="EMBL" id="KAK4214382.1"/>
    </source>
</evidence>
<feature type="signal peptide" evidence="4">
    <location>
        <begin position="1"/>
        <end position="20"/>
    </location>
</feature>
<evidence type="ECO:0000256" key="3">
    <source>
        <dbReference type="ARBA" id="ARBA00023200"/>
    </source>
</evidence>
<evidence type="ECO:0000256" key="2">
    <source>
        <dbReference type="ARBA" id="ARBA00022638"/>
    </source>
</evidence>
<comment type="caution">
    <text evidence="5">The sequence shown here is derived from an EMBL/GenBank/DDBJ whole genome shotgun (WGS) entry which is preliminary data.</text>
</comment>
<accession>A0AAN6YD26</accession>
<dbReference type="Pfam" id="PF00959">
    <property type="entry name" value="Phage_lysozyme"/>
    <property type="match status" value="1"/>
</dbReference>
<proteinExistence type="predicted"/>
<dbReference type="AlphaFoldDB" id="A0AAN6YD26"/>
<dbReference type="InterPro" id="IPR051018">
    <property type="entry name" value="Bacteriophage_GH24"/>
</dbReference>
<protein>
    <submittedName>
        <fullName evidence="5">Lysozyme-like domain-containing protein</fullName>
    </submittedName>
</protein>
<dbReference type="PANTHER" id="PTHR38107:SF3">
    <property type="entry name" value="LYSOZYME RRRD-RELATED"/>
    <property type="match status" value="1"/>
</dbReference>
<keyword evidence="6" id="KW-1185">Reference proteome</keyword>
<dbReference type="InterPro" id="IPR002196">
    <property type="entry name" value="Glyco_hydro_24"/>
</dbReference>
<keyword evidence="3" id="KW-1035">Host cytoplasm</keyword>
<gene>
    <name evidence="5" type="ORF">QBC37DRAFT_342167</name>
</gene>
<dbReference type="InterPro" id="IPR023347">
    <property type="entry name" value="Lysozyme_dom_sf"/>
</dbReference>
<dbReference type="Proteomes" id="UP001301769">
    <property type="component" value="Unassembled WGS sequence"/>
</dbReference>
<evidence type="ECO:0000256" key="1">
    <source>
        <dbReference type="ARBA" id="ARBA00022529"/>
    </source>
</evidence>
<evidence type="ECO:0000313" key="6">
    <source>
        <dbReference type="Proteomes" id="UP001301769"/>
    </source>
</evidence>
<dbReference type="GO" id="GO:0003796">
    <property type="term" value="F:lysozyme activity"/>
    <property type="evidence" value="ECO:0007669"/>
    <property type="project" value="InterPro"/>
</dbReference>
<dbReference type="GO" id="GO:0009253">
    <property type="term" value="P:peptidoglycan catabolic process"/>
    <property type="evidence" value="ECO:0007669"/>
    <property type="project" value="InterPro"/>
</dbReference>